<dbReference type="WBParaSite" id="ACRNAN_scaffold7644.g22719.t1">
    <property type="protein sequence ID" value="ACRNAN_scaffold7644.g22719.t1"/>
    <property type="gene ID" value="ACRNAN_scaffold7644.g22719"/>
</dbReference>
<protein>
    <submittedName>
        <fullName evidence="2">Uncharacterized protein</fullName>
    </submittedName>
</protein>
<keyword evidence="1" id="KW-1185">Reference proteome</keyword>
<name>A0A914EEC0_9BILA</name>
<accession>A0A914EEC0</accession>
<reference evidence="2" key="1">
    <citation type="submission" date="2022-11" db="UniProtKB">
        <authorList>
            <consortium name="WormBaseParasite"/>
        </authorList>
    </citation>
    <scope>IDENTIFICATION</scope>
</reference>
<sequence length="77" mass="8775">MAAAQVMDHLEELFNADNQVRQADVFFEPTADFSGGESDDEGETDFQRLPARQLRAWAEVNVRVFHADEDDEEGIKF</sequence>
<evidence type="ECO:0000313" key="1">
    <source>
        <dbReference type="Proteomes" id="UP000887540"/>
    </source>
</evidence>
<dbReference type="AlphaFoldDB" id="A0A914EEC0"/>
<evidence type="ECO:0000313" key="2">
    <source>
        <dbReference type="WBParaSite" id="ACRNAN_scaffold7644.g22719.t1"/>
    </source>
</evidence>
<proteinExistence type="predicted"/>
<organism evidence="1 2">
    <name type="scientific">Acrobeloides nanus</name>
    <dbReference type="NCBI Taxonomy" id="290746"/>
    <lineage>
        <taxon>Eukaryota</taxon>
        <taxon>Metazoa</taxon>
        <taxon>Ecdysozoa</taxon>
        <taxon>Nematoda</taxon>
        <taxon>Chromadorea</taxon>
        <taxon>Rhabditida</taxon>
        <taxon>Tylenchina</taxon>
        <taxon>Cephalobomorpha</taxon>
        <taxon>Cephaloboidea</taxon>
        <taxon>Cephalobidae</taxon>
        <taxon>Acrobeloides</taxon>
    </lineage>
</organism>
<dbReference type="Proteomes" id="UP000887540">
    <property type="component" value="Unplaced"/>
</dbReference>